<keyword evidence="2 6" id="KW-0812">Transmembrane</keyword>
<evidence type="ECO:0000313" key="8">
    <source>
        <dbReference type="EMBL" id="KAK1852218.1"/>
    </source>
</evidence>
<feature type="transmembrane region" description="Helical" evidence="6">
    <location>
        <begin position="366"/>
        <end position="387"/>
    </location>
</feature>
<feature type="transmembrane region" description="Helical" evidence="6">
    <location>
        <begin position="99"/>
        <end position="122"/>
    </location>
</feature>
<name>A0AAD9APH9_9PEZI</name>
<dbReference type="SUPFAM" id="SSF103473">
    <property type="entry name" value="MFS general substrate transporter"/>
    <property type="match status" value="1"/>
</dbReference>
<dbReference type="PANTHER" id="PTHR23501">
    <property type="entry name" value="MAJOR FACILITATOR SUPERFAMILY"/>
    <property type="match status" value="1"/>
</dbReference>
<feature type="transmembrane region" description="Helical" evidence="6">
    <location>
        <begin position="330"/>
        <end position="354"/>
    </location>
</feature>
<keyword evidence="3 6" id="KW-1133">Transmembrane helix</keyword>
<dbReference type="Pfam" id="PF13279">
    <property type="entry name" value="4HBT_2"/>
    <property type="match status" value="1"/>
</dbReference>
<accession>A0AAD9APH9</accession>
<feature type="transmembrane region" description="Helical" evidence="6">
    <location>
        <begin position="423"/>
        <end position="446"/>
    </location>
</feature>
<dbReference type="Proteomes" id="UP001243330">
    <property type="component" value="Unassembled WGS sequence"/>
</dbReference>
<gene>
    <name evidence="8" type="ORF">CCHR01_05120</name>
</gene>
<dbReference type="Gene3D" id="1.20.1250.20">
    <property type="entry name" value="MFS general substrate transporter like domains"/>
    <property type="match status" value="1"/>
</dbReference>
<dbReference type="InterPro" id="IPR011701">
    <property type="entry name" value="MFS"/>
</dbReference>
<evidence type="ECO:0000256" key="2">
    <source>
        <dbReference type="ARBA" id="ARBA00022692"/>
    </source>
</evidence>
<dbReference type="EMBL" id="JAQOWY010000079">
    <property type="protein sequence ID" value="KAK1852218.1"/>
    <property type="molecule type" value="Genomic_DNA"/>
</dbReference>
<comment type="caution">
    <text evidence="8">The sequence shown here is derived from an EMBL/GenBank/DDBJ whole genome shotgun (WGS) entry which is preliminary data.</text>
</comment>
<reference evidence="8" key="1">
    <citation type="submission" date="2023-01" db="EMBL/GenBank/DDBJ databases">
        <title>Colletotrichum chrysophilum M932 genome sequence.</title>
        <authorList>
            <person name="Baroncelli R."/>
        </authorList>
    </citation>
    <scope>NUCLEOTIDE SEQUENCE</scope>
    <source>
        <strain evidence="8">M932</strain>
    </source>
</reference>
<keyword evidence="9" id="KW-1185">Reference proteome</keyword>
<evidence type="ECO:0000256" key="3">
    <source>
        <dbReference type="ARBA" id="ARBA00022989"/>
    </source>
</evidence>
<evidence type="ECO:0000259" key="7">
    <source>
        <dbReference type="PROSITE" id="PS50850"/>
    </source>
</evidence>
<dbReference type="InterPro" id="IPR029069">
    <property type="entry name" value="HotDog_dom_sf"/>
</dbReference>
<feature type="compositionally biased region" description="Basic and acidic residues" evidence="5">
    <location>
        <begin position="818"/>
        <end position="839"/>
    </location>
</feature>
<dbReference type="Gene3D" id="3.10.129.10">
    <property type="entry name" value="Hotdog Thioesterase"/>
    <property type="match status" value="1"/>
</dbReference>
<feature type="region of interest" description="Disordered" evidence="5">
    <location>
        <begin position="1"/>
        <end position="92"/>
    </location>
</feature>
<feature type="transmembrane region" description="Helical" evidence="6">
    <location>
        <begin position="187"/>
        <end position="210"/>
    </location>
</feature>
<feature type="transmembrane region" description="Helical" evidence="6">
    <location>
        <begin position="458"/>
        <end position="478"/>
    </location>
</feature>
<feature type="transmembrane region" description="Helical" evidence="6">
    <location>
        <begin position="393"/>
        <end position="411"/>
    </location>
</feature>
<feature type="transmembrane region" description="Helical" evidence="6">
    <location>
        <begin position="526"/>
        <end position="544"/>
    </location>
</feature>
<protein>
    <submittedName>
        <fullName evidence="8">Major facilitator superfamily transporter</fullName>
    </submittedName>
</protein>
<proteinExistence type="predicted"/>
<dbReference type="SUPFAM" id="SSF54637">
    <property type="entry name" value="Thioesterase/thiol ester dehydrase-isomerase"/>
    <property type="match status" value="1"/>
</dbReference>
<dbReference type="PANTHER" id="PTHR23501:SF199">
    <property type="entry name" value="MFS EFFLUX TRANSPORTER INPD-RELATED"/>
    <property type="match status" value="1"/>
</dbReference>
<evidence type="ECO:0000256" key="1">
    <source>
        <dbReference type="ARBA" id="ARBA00004141"/>
    </source>
</evidence>
<feature type="domain" description="Major facilitator superfamily (MFS) profile" evidence="7">
    <location>
        <begin position="1"/>
        <end position="552"/>
    </location>
</feature>
<dbReference type="CDD" id="cd00586">
    <property type="entry name" value="4HBT"/>
    <property type="match status" value="1"/>
</dbReference>
<feature type="transmembrane region" description="Helical" evidence="6">
    <location>
        <begin position="258"/>
        <end position="277"/>
    </location>
</feature>
<evidence type="ECO:0000256" key="6">
    <source>
        <dbReference type="SAM" id="Phobius"/>
    </source>
</evidence>
<dbReference type="AlphaFoldDB" id="A0AAD9APH9"/>
<dbReference type="InterPro" id="IPR020846">
    <property type="entry name" value="MFS_dom"/>
</dbReference>
<feature type="transmembrane region" description="Helical" evidence="6">
    <location>
        <begin position="159"/>
        <end position="181"/>
    </location>
</feature>
<feature type="transmembrane region" description="Helical" evidence="6">
    <location>
        <begin position="217"/>
        <end position="238"/>
    </location>
</feature>
<dbReference type="PROSITE" id="PS50850">
    <property type="entry name" value="MFS"/>
    <property type="match status" value="1"/>
</dbReference>
<evidence type="ECO:0000313" key="9">
    <source>
        <dbReference type="Proteomes" id="UP001243330"/>
    </source>
</evidence>
<comment type="subcellular location">
    <subcellularLocation>
        <location evidence="1">Membrane</location>
        <topology evidence="1">Multi-pass membrane protein</topology>
    </subcellularLocation>
</comment>
<evidence type="ECO:0000256" key="4">
    <source>
        <dbReference type="ARBA" id="ARBA00023136"/>
    </source>
</evidence>
<dbReference type="CDD" id="cd17502">
    <property type="entry name" value="MFS_Azr1_MDR_like"/>
    <property type="match status" value="1"/>
</dbReference>
<sequence length="893" mass="96581">MTGLDIRRHGPRGGPPAGFRRKTRSPAGLAAGRSAGARHRPVSGSIDNQSPVHGDWSHMASEPDPSAAVEDSHSLSASQDVSQQEKDDEQSFPPMVPRVLMVTALGLSLLIAALPTFGKLYATFSSKAVFLASLLLLEGGSLVCALARNSGSFIAGRAIAGLGSAGCISGALIITALVVPLQQRPMFTGILGSLEGVAVVLGPIIGGAIASHIGWRWCFWVNLPIGGVLFIVLVVLFKPPQTPGQQAPLKDRMKGVDFIGGTGLVGSITCLLLALEWGSTLYNWSDARLIGLLVVFGVSFISVAVHQHWLKEKATFPTRLLRNRSFASSLWYGFALSSPQMVVLYYIPVWFQAIQGVSARESGVRLLPMVLALIFSGVSAGIGASIVGYLPPFMIAGTIFASIGAGMLYTFQPDIESAKWIGYQILFGLGTGAGVQQSIVGVQVALDPSDVPYGTSAIILVNTVGGSIFISVAQNIFITRIERLTQLIPSVDRDTLLNRFGFLRESLTPEQLTIALREYNSGIKNIFLLVIILACLSTFGATTTDNLRLRTDSRGSEASTGGLGATLRARAIEAFKAAKPVLLRALEQAQRWAAKNKGKACLAALAAAAFCLNFKRLPFVWHLRVFYNIWFPRKRYFDSRPGSIFRPVVTPSRVALLETDYNLHKSNSTYFSDLDVARTDLLAALRSQAIRGGLYKEYKEGVQVLLAGTSCNFKKEIKIGVAFDMHSRILSWDRKWIYVITHFAEKRKKSVNGKAPSRSPSVYATAISKCVVKAGRLTVPPEKFFQAAGVLRTEVPNLNWVDGNTSSESLSKSKKEKKSKDKDSKKRDKGEKSSRRHGDSTSSLPTVPAPPPPVAGGGWTWERVEEERARALKVAEGFANGLDAAHEEFRILG</sequence>
<dbReference type="InterPro" id="IPR036259">
    <property type="entry name" value="MFS_trans_sf"/>
</dbReference>
<evidence type="ECO:0000256" key="5">
    <source>
        <dbReference type="SAM" id="MobiDB-lite"/>
    </source>
</evidence>
<organism evidence="8 9">
    <name type="scientific">Colletotrichum chrysophilum</name>
    <dbReference type="NCBI Taxonomy" id="1836956"/>
    <lineage>
        <taxon>Eukaryota</taxon>
        <taxon>Fungi</taxon>
        <taxon>Dikarya</taxon>
        <taxon>Ascomycota</taxon>
        <taxon>Pezizomycotina</taxon>
        <taxon>Sordariomycetes</taxon>
        <taxon>Hypocreomycetidae</taxon>
        <taxon>Glomerellales</taxon>
        <taxon>Glomerellaceae</taxon>
        <taxon>Colletotrichum</taxon>
        <taxon>Colletotrichum gloeosporioides species complex</taxon>
    </lineage>
</organism>
<dbReference type="PRINTS" id="PR01036">
    <property type="entry name" value="TCRTETB"/>
</dbReference>
<dbReference type="GO" id="GO:0005886">
    <property type="term" value="C:plasma membrane"/>
    <property type="evidence" value="ECO:0007669"/>
    <property type="project" value="TreeGrafter"/>
</dbReference>
<keyword evidence="4 6" id="KW-0472">Membrane</keyword>
<feature type="transmembrane region" description="Helical" evidence="6">
    <location>
        <begin position="289"/>
        <end position="310"/>
    </location>
</feature>
<dbReference type="Pfam" id="PF07690">
    <property type="entry name" value="MFS_1"/>
    <property type="match status" value="1"/>
</dbReference>
<dbReference type="GO" id="GO:0022857">
    <property type="term" value="F:transmembrane transporter activity"/>
    <property type="evidence" value="ECO:0007669"/>
    <property type="project" value="InterPro"/>
</dbReference>
<feature type="transmembrane region" description="Helical" evidence="6">
    <location>
        <begin position="128"/>
        <end position="147"/>
    </location>
</feature>
<feature type="region of interest" description="Disordered" evidence="5">
    <location>
        <begin position="802"/>
        <end position="862"/>
    </location>
</feature>